<protein>
    <submittedName>
        <fullName evidence="2">DUF1318 domain-containing protein</fullName>
    </submittedName>
    <submittedName>
        <fullName evidence="3">YdbL family protein</fullName>
    </submittedName>
</protein>
<accession>A0A1Z3U989</accession>
<evidence type="ECO:0000313" key="3">
    <source>
        <dbReference type="EMBL" id="MDX2334931.1"/>
    </source>
</evidence>
<organism evidence="2 4">
    <name type="scientific">Brevundimonas vesicularis</name>
    <name type="common">Pseudomonas vesicularis</name>
    <dbReference type="NCBI Taxonomy" id="41276"/>
    <lineage>
        <taxon>Bacteria</taxon>
        <taxon>Pseudomonadati</taxon>
        <taxon>Pseudomonadota</taxon>
        <taxon>Alphaproteobacteria</taxon>
        <taxon>Caulobacterales</taxon>
        <taxon>Caulobacteraceae</taxon>
        <taxon>Brevundimonas</taxon>
    </lineage>
</organism>
<keyword evidence="5" id="KW-1185">Reference proteome</keyword>
<dbReference type="Pfam" id="PF07027">
    <property type="entry name" value="DUF1318"/>
    <property type="match status" value="1"/>
</dbReference>
<dbReference type="AlphaFoldDB" id="A0A1Z3U989"/>
<reference evidence="2" key="2">
    <citation type="submission" date="2017-12" db="EMBL/GenBank/DDBJ databases">
        <title>FDA dAtabase for Regulatory Grade micrObial Sequences (FDA-ARGOS): Supporting development and validation of Infectious Disease Dx tests.</title>
        <authorList>
            <person name="Campos J."/>
            <person name="Goldberg B."/>
            <person name="Tallon L."/>
            <person name="Sadzewicz L."/>
            <person name="Sengamalay N."/>
            <person name="Ott S."/>
            <person name="Godinez A."/>
            <person name="Nagaraj S."/>
            <person name="Vavikolanu K."/>
            <person name="Vyas G."/>
            <person name="Nadendla S."/>
            <person name="Aluvathingal J."/>
            <person name="Geyer C."/>
            <person name="Nandy P."/>
            <person name="Hobson J."/>
            <person name="Sichtig H."/>
        </authorList>
    </citation>
    <scope>NUCLEOTIDE SEQUENCE</scope>
    <source>
        <strain evidence="2">FDAARGOS_289</strain>
    </source>
</reference>
<evidence type="ECO:0000256" key="1">
    <source>
        <dbReference type="SAM" id="SignalP"/>
    </source>
</evidence>
<reference evidence="3" key="3">
    <citation type="submission" date="2022-06" db="EMBL/GenBank/DDBJ databases">
        <authorList>
            <person name="Hesketh-Best P.J."/>
            <person name="Koch M.J."/>
        </authorList>
    </citation>
    <scope>NUCLEOTIDE SEQUENCE</scope>
    <source>
        <strain evidence="3">PC206-O</strain>
    </source>
</reference>
<dbReference type="Proteomes" id="UP000197050">
    <property type="component" value="Chromosome"/>
</dbReference>
<evidence type="ECO:0000313" key="2">
    <source>
        <dbReference type="EMBL" id="ASE39740.1"/>
    </source>
</evidence>
<proteinExistence type="predicted"/>
<dbReference type="EMBL" id="CP022048">
    <property type="protein sequence ID" value="ASE39740.1"/>
    <property type="molecule type" value="Genomic_DNA"/>
</dbReference>
<dbReference type="PIRSF" id="PIRSF025560">
    <property type="entry name" value="UCP025560"/>
    <property type="match status" value="1"/>
</dbReference>
<sequence length="119" mass="12306">MTFRKLFVIGAAVAALGVAGAAIAQTSAQKAQIDQAKAAGTVGEQADGYLGFRTPTSDASLRAAVDATNSGRRAAYARSAADAGTSADVAGARMFEAQLLPRISSGQWYRNAQGQWVQR</sequence>
<dbReference type="RefSeq" id="WP_055754619.1">
    <property type="nucleotide sequence ID" value="NZ_CP022048.2"/>
</dbReference>
<dbReference type="Proteomes" id="UP001272940">
    <property type="component" value="Unassembled WGS sequence"/>
</dbReference>
<gene>
    <name evidence="2" type="ORF">CEP68_09650</name>
    <name evidence="3" type="ORF">NJD11_08255</name>
</gene>
<reference evidence="3 5" key="4">
    <citation type="journal article" date="2023" name="FEMS Microbes">
        <title>Whole genomes of deep-sea sponge-associated bacteria exhibit high novel natural product potential.</title>
        <authorList>
            <person name="Hesketh-Best P.J."/>
            <person name="January G.G."/>
            <person name="Koch M.J."/>
            <person name="Warburton P.J."/>
            <person name="Howell K.L."/>
            <person name="Upton M."/>
        </authorList>
    </citation>
    <scope>NUCLEOTIDE SEQUENCE [LARGE SCALE GENOMIC DNA]</scope>
    <source>
        <strain evidence="3 5">PC206-O</strain>
    </source>
</reference>
<evidence type="ECO:0000313" key="5">
    <source>
        <dbReference type="Proteomes" id="UP001272940"/>
    </source>
</evidence>
<dbReference type="InterPro" id="IPR008309">
    <property type="entry name" value="YdbL"/>
</dbReference>
<reference evidence="4" key="1">
    <citation type="submission" date="2017-06" db="EMBL/GenBank/DDBJ databases">
        <title>FDA dAtabase for Regulatory Grade micrObial Sequences (FDA-ARGOS): Supporting development and validation of Infectious Disease Dx tests.</title>
        <authorList>
            <person name="Minogue T."/>
            <person name="Wolcott M."/>
            <person name="Wasieloski L."/>
            <person name="Aguilar W."/>
            <person name="Moore D."/>
            <person name="Tallon L."/>
            <person name="Sadzewicz L."/>
            <person name="Sengamalay N."/>
            <person name="Ott S."/>
            <person name="Godinez A."/>
            <person name="Nagaraj S."/>
            <person name="Nadendla S."/>
            <person name="Geyer C."/>
            <person name="Sichtig H."/>
        </authorList>
    </citation>
    <scope>NUCLEOTIDE SEQUENCE [LARGE SCALE GENOMIC DNA]</scope>
    <source>
        <strain evidence="4">FDAARGOS_289</strain>
    </source>
</reference>
<dbReference type="EMBL" id="JAMYEC010000004">
    <property type="protein sequence ID" value="MDX2334931.1"/>
    <property type="molecule type" value="Genomic_DNA"/>
</dbReference>
<dbReference type="KEGG" id="bvc:CEP68_09650"/>
<dbReference type="GeneID" id="34014083"/>
<feature type="chain" id="PRO_5011265386" evidence="1">
    <location>
        <begin position="25"/>
        <end position="119"/>
    </location>
</feature>
<name>A0A1Z3U989_BREVE</name>
<evidence type="ECO:0000313" key="4">
    <source>
        <dbReference type="Proteomes" id="UP000197050"/>
    </source>
</evidence>
<feature type="signal peptide" evidence="1">
    <location>
        <begin position="1"/>
        <end position="24"/>
    </location>
</feature>
<keyword evidence="1" id="KW-0732">Signal</keyword>